<dbReference type="EMBL" id="GL348720">
    <property type="protein sequence ID" value="EFH40251.1"/>
    <property type="molecule type" value="Genomic_DNA"/>
</dbReference>
<evidence type="ECO:0000256" key="1">
    <source>
        <dbReference type="SAM" id="Phobius"/>
    </source>
</evidence>
<reference evidence="3" key="1">
    <citation type="journal article" date="2011" name="Nat. Genet.">
        <title>The Arabidopsis lyrata genome sequence and the basis of rapid genome size change.</title>
        <authorList>
            <person name="Hu T.T."/>
            <person name="Pattyn P."/>
            <person name="Bakker E.G."/>
            <person name="Cao J."/>
            <person name="Cheng J.-F."/>
            <person name="Clark R.M."/>
            <person name="Fahlgren N."/>
            <person name="Fawcett J.A."/>
            <person name="Grimwood J."/>
            <person name="Gundlach H."/>
            <person name="Haberer G."/>
            <person name="Hollister J.D."/>
            <person name="Ossowski S."/>
            <person name="Ottilar R.P."/>
            <person name="Salamov A.A."/>
            <person name="Schneeberger K."/>
            <person name="Spannagl M."/>
            <person name="Wang X."/>
            <person name="Yang L."/>
            <person name="Nasrallah M.E."/>
            <person name="Bergelson J."/>
            <person name="Carrington J.C."/>
            <person name="Gaut B.S."/>
            <person name="Schmutz J."/>
            <person name="Mayer K.F.X."/>
            <person name="Van de Peer Y."/>
            <person name="Grigoriev I.V."/>
            <person name="Nordborg M."/>
            <person name="Weigel D."/>
            <person name="Guo Y.-L."/>
        </authorList>
    </citation>
    <scope>NUCLEOTIDE SEQUENCE [LARGE SCALE GENOMIC DNA]</scope>
    <source>
        <strain evidence="3">cv. MN47</strain>
    </source>
</reference>
<name>D7MNT4_ARALL</name>
<proteinExistence type="predicted"/>
<organism evidence="3">
    <name type="scientific">Arabidopsis lyrata subsp. lyrata</name>
    <name type="common">Lyre-leaved rock-cress</name>
    <dbReference type="NCBI Taxonomy" id="81972"/>
    <lineage>
        <taxon>Eukaryota</taxon>
        <taxon>Viridiplantae</taxon>
        <taxon>Streptophyta</taxon>
        <taxon>Embryophyta</taxon>
        <taxon>Tracheophyta</taxon>
        <taxon>Spermatophyta</taxon>
        <taxon>Magnoliopsida</taxon>
        <taxon>eudicotyledons</taxon>
        <taxon>Gunneridae</taxon>
        <taxon>Pentapetalae</taxon>
        <taxon>rosids</taxon>
        <taxon>malvids</taxon>
        <taxon>Brassicales</taxon>
        <taxon>Brassicaceae</taxon>
        <taxon>Camelineae</taxon>
        <taxon>Arabidopsis</taxon>
    </lineage>
</organism>
<protein>
    <submittedName>
        <fullName evidence="2">Uncharacterized protein</fullName>
    </submittedName>
</protein>
<dbReference type="Proteomes" id="UP000008694">
    <property type="component" value="Unassembled WGS sequence"/>
</dbReference>
<keyword evidence="3" id="KW-1185">Reference proteome</keyword>
<sequence length="184" mass="21439">MSVVYAFLLRSLRITSCSSMSFSEVGNLIFSRPYPQQRLGKFIGPNALPLLTLLKNCPLIKDWLLGTNQSDECCLYTFATESRYHLMLLCELFPASQVVVYKFWRQHNNILHNSLRLAAQIIFKMVEWSYETSSLRDEQSLCLFGFVIYFQIFFYSTVVLFLSLFLPMLLLCNYLSFVKPQTSF</sequence>
<evidence type="ECO:0000313" key="2">
    <source>
        <dbReference type="EMBL" id="EFH40251.1"/>
    </source>
</evidence>
<accession>D7MNT4</accession>
<keyword evidence="1" id="KW-0472">Membrane</keyword>
<gene>
    <name evidence="2" type="ORF">ARALYDRAFT_917933</name>
</gene>
<keyword evidence="1" id="KW-1133">Transmembrane helix</keyword>
<dbReference type="AlphaFoldDB" id="D7MNT4"/>
<evidence type="ECO:0000313" key="3">
    <source>
        <dbReference type="Proteomes" id="UP000008694"/>
    </source>
</evidence>
<dbReference type="eggNOG" id="KOG1075">
    <property type="taxonomic scope" value="Eukaryota"/>
</dbReference>
<dbReference type="HOGENOM" id="CLU_1470146_0_0_1"/>
<dbReference type="Gramene" id="scaffold_801333.1">
    <property type="protein sequence ID" value="scaffold_801333.1"/>
    <property type="gene ID" value="scaffold_801333.1"/>
</dbReference>
<feature type="transmembrane region" description="Helical" evidence="1">
    <location>
        <begin position="141"/>
        <end position="166"/>
    </location>
</feature>
<keyword evidence="1" id="KW-0812">Transmembrane</keyword>